<accession>A0A5D2AYD1</accession>
<reference evidence="1 2" key="1">
    <citation type="submission" date="2019-06" db="EMBL/GenBank/DDBJ databases">
        <title>WGS assembly of Gossypium darwinii.</title>
        <authorList>
            <person name="Chen Z.J."/>
            <person name="Sreedasyam A."/>
            <person name="Ando A."/>
            <person name="Song Q."/>
            <person name="De L."/>
            <person name="Hulse-Kemp A."/>
            <person name="Ding M."/>
            <person name="Ye W."/>
            <person name="Kirkbride R."/>
            <person name="Jenkins J."/>
            <person name="Plott C."/>
            <person name="Lovell J."/>
            <person name="Lin Y.-M."/>
            <person name="Vaughn R."/>
            <person name="Liu B."/>
            <person name="Li W."/>
            <person name="Simpson S."/>
            <person name="Scheffler B."/>
            <person name="Saski C."/>
            <person name="Grover C."/>
            <person name="Hu G."/>
            <person name="Conover J."/>
            <person name="Carlson J."/>
            <person name="Shu S."/>
            <person name="Boston L."/>
            <person name="Williams M."/>
            <person name="Peterson D."/>
            <person name="Mcgee K."/>
            <person name="Jones D."/>
            <person name="Wendel J."/>
            <person name="Stelly D."/>
            <person name="Grimwood J."/>
            <person name="Schmutz J."/>
        </authorList>
    </citation>
    <scope>NUCLEOTIDE SEQUENCE [LARGE SCALE GENOMIC DNA]</scope>
    <source>
        <strain evidence="1">1808015.09</strain>
    </source>
</reference>
<organism evidence="1 2">
    <name type="scientific">Gossypium darwinii</name>
    <name type="common">Darwin's cotton</name>
    <name type="synonym">Gossypium barbadense var. darwinii</name>
    <dbReference type="NCBI Taxonomy" id="34276"/>
    <lineage>
        <taxon>Eukaryota</taxon>
        <taxon>Viridiplantae</taxon>
        <taxon>Streptophyta</taxon>
        <taxon>Embryophyta</taxon>
        <taxon>Tracheophyta</taxon>
        <taxon>Spermatophyta</taxon>
        <taxon>Magnoliopsida</taxon>
        <taxon>eudicotyledons</taxon>
        <taxon>Gunneridae</taxon>
        <taxon>Pentapetalae</taxon>
        <taxon>rosids</taxon>
        <taxon>malvids</taxon>
        <taxon>Malvales</taxon>
        <taxon>Malvaceae</taxon>
        <taxon>Malvoideae</taxon>
        <taxon>Gossypium</taxon>
    </lineage>
</organism>
<feature type="non-terminal residue" evidence="1">
    <location>
        <position position="1"/>
    </location>
</feature>
<dbReference type="EMBL" id="CM017710">
    <property type="protein sequence ID" value="TYG49947.1"/>
    <property type="molecule type" value="Genomic_DNA"/>
</dbReference>
<dbReference type="AlphaFoldDB" id="A0A5D2AYD1"/>
<gene>
    <name evidence="1" type="ORF">ES288_D10G135300v1</name>
</gene>
<sequence length="185" mass="20471">NEKTDGIGKENGSTEEKESFKYGSICGYNSLHHLLSANLKPQLYQEVSRLLLRLNCGTTLETIVPPESAKALSSKHEFDLQMPRNSDGSSKQCKAGPDFFSFYACQIADLLSEDKNTLSNSNASELSQGKYMVVNDKESMDCSPKDVDSLFENNIGAELSDFKKGRLKGLLRQSVNDLSMEVDEV</sequence>
<name>A0A5D2AYD1_GOSDA</name>
<evidence type="ECO:0000313" key="1">
    <source>
        <dbReference type="EMBL" id="TYG49947.1"/>
    </source>
</evidence>
<evidence type="ECO:0000313" key="2">
    <source>
        <dbReference type="Proteomes" id="UP000323506"/>
    </source>
</evidence>
<dbReference type="Proteomes" id="UP000323506">
    <property type="component" value="Chromosome D10"/>
</dbReference>
<protein>
    <submittedName>
        <fullName evidence="1">Uncharacterized protein</fullName>
    </submittedName>
</protein>
<proteinExistence type="predicted"/>
<keyword evidence="2" id="KW-1185">Reference proteome</keyword>